<dbReference type="GO" id="GO:0003964">
    <property type="term" value="F:RNA-directed DNA polymerase activity"/>
    <property type="evidence" value="ECO:0007669"/>
    <property type="project" value="UniProtKB-KW"/>
</dbReference>
<comment type="caution">
    <text evidence="8">The sequence shown here is derived from an EMBL/GenBank/DDBJ whole genome shotgun (WGS) entry which is preliminary data.</text>
</comment>
<dbReference type="InterPro" id="IPR043502">
    <property type="entry name" value="DNA/RNA_pol_sf"/>
</dbReference>
<evidence type="ECO:0000256" key="6">
    <source>
        <dbReference type="ARBA" id="ARBA00022918"/>
    </source>
</evidence>
<sequence length="156" mass="18019">MQENIQEYDKIKYAFYNAPLSLMSNWKLPFKMYIDACGKVLGAAIHKVQIVNEKPYEGPVCFISRKIKPTEDRYAESQMKCLSLAWALKKIHYYLYGSVFVVITDCNAVKSLLNMKTPNRHILRCQISIQEYRGNMNIVHQAGNIHKNADGLSRWG</sequence>
<dbReference type="InterPro" id="IPR050951">
    <property type="entry name" value="Retrovirus_Pol_polyprotein"/>
</dbReference>
<evidence type="ECO:0000259" key="7">
    <source>
        <dbReference type="Pfam" id="PF17917"/>
    </source>
</evidence>
<dbReference type="EMBL" id="AVOT02031994">
    <property type="protein sequence ID" value="MBW0525683.1"/>
    <property type="molecule type" value="Genomic_DNA"/>
</dbReference>
<reference evidence="8" key="1">
    <citation type="submission" date="2021-03" db="EMBL/GenBank/DDBJ databases">
        <title>Draft genome sequence of rust myrtle Austropuccinia psidii MF-1, a brazilian biotype.</title>
        <authorList>
            <person name="Quecine M.C."/>
            <person name="Pachon D.M.R."/>
            <person name="Bonatelli M.L."/>
            <person name="Correr F.H."/>
            <person name="Franceschini L.M."/>
            <person name="Leite T.F."/>
            <person name="Margarido G.R.A."/>
            <person name="Almeida C.A."/>
            <person name="Ferrarezi J.A."/>
            <person name="Labate C.A."/>
        </authorList>
    </citation>
    <scope>NUCLEOTIDE SEQUENCE</scope>
    <source>
        <strain evidence="8">MF-1</strain>
    </source>
</reference>
<dbReference type="InterPro" id="IPR041373">
    <property type="entry name" value="RT_RNaseH"/>
</dbReference>
<evidence type="ECO:0000256" key="5">
    <source>
        <dbReference type="ARBA" id="ARBA00022801"/>
    </source>
</evidence>
<dbReference type="GO" id="GO:0004519">
    <property type="term" value="F:endonuclease activity"/>
    <property type="evidence" value="ECO:0007669"/>
    <property type="project" value="UniProtKB-KW"/>
</dbReference>
<keyword evidence="6" id="KW-0695">RNA-directed DNA polymerase</keyword>
<keyword evidence="3" id="KW-0540">Nuclease</keyword>
<dbReference type="Proteomes" id="UP000765509">
    <property type="component" value="Unassembled WGS sequence"/>
</dbReference>
<evidence type="ECO:0000313" key="8">
    <source>
        <dbReference type="EMBL" id="MBW0525683.1"/>
    </source>
</evidence>
<keyword evidence="2" id="KW-0548">Nucleotidyltransferase</keyword>
<protein>
    <recommendedName>
        <fullName evidence="7">Reverse transcriptase RNase H-like domain-containing protein</fullName>
    </recommendedName>
</protein>
<dbReference type="AlphaFoldDB" id="A0A9Q3I2K0"/>
<keyword evidence="1" id="KW-0808">Transferase</keyword>
<accession>A0A9Q3I2K0</accession>
<dbReference type="PANTHER" id="PTHR37984">
    <property type="entry name" value="PROTEIN CBG26694"/>
    <property type="match status" value="1"/>
</dbReference>
<name>A0A9Q3I2K0_9BASI</name>
<evidence type="ECO:0000256" key="2">
    <source>
        <dbReference type="ARBA" id="ARBA00022695"/>
    </source>
</evidence>
<dbReference type="CDD" id="cd09274">
    <property type="entry name" value="RNase_HI_RT_Ty3"/>
    <property type="match status" value="1"/>
</dbReference>
<dbReference type="OrthoDB" id="10063139at2759"/>
<dbReference type="SUPFAM" id="SSF56672">
    <property type="entry name" value="DNA/RNA polymerases"/>
    <property type="match status" value="1"/>
</dbReference>
<evidence type="ECO:0000256" key="4">
    <source>
        <dbReference type="ARBA" id="ARBA00022759"/>
    </source>
</evidence>
<keyword evidence="9" id="KW-1185">Reference proteome</keyword>
<evidence type="ECO:0000256" key="1">
    <source>
        <dbReference type="ARBA" id="ARBA00022679"/>
    </source>
</evidence>
<organism evidence="8 9">
    <name type="scientific">Austropuccinia psidii MF-1</name>
    <dbReference type="NCBI Taxonomy" id="1389203"/>
    <lineage>
        <taxon>Eukaryota</taxon>
        <taxon>Fungi</taxon>
        <taxon>Dikarya</taxon>
        <taxon>Basidiomycota</taxon>
        <taxon>Pucciniomycotina</taxon>
        <taxon>Pucciniomycetes</taxon>
        <taxon>Pucciniales</taxon>
        <taxon>Sphaerophragmiaceae</taxon>
        <taxon>Austropuccinia</taxon>
    </lineage>
</organism>
<dbReference type="GO" id="GO:0016787">
    <property type="term" value="F:hydrolase activity"/>
    <property type="evidence" value="ECO:0007669"/>
    <property type="project" value="UniProtKB-KW"/>
</dbReference>
<feature type="domain" description="Reverse transcriptase RNase H-like" evidence="7">
    <location>
        <begin position="27"/>
        <end position="132"/>
    </location>
</feature>
<evidence type="ECO:0000313" key="9">
    <source>
        <dbReference type="Proteomes" id="UP000765509"/>
    </source>
</evidence>
<dbReference type="PANTHER" id="PTHR37984:SF5">
    <property type="entry name" value="PROTEIN NYNRIN-LIKE"/>
    <property type="match status" value="1"/>
</dbReference>
<keyword evidence="4" id="KW-0255">Endonuclease</keyword>
<keyword evidence="5" id="KW-0378">Hydrolase</keyword>
<proteinExistence type="predicted"/>
<gene>
    <name evidence="8" type="ORF">O181_065398</name>
</gene>
<evidence type="ECO:0000256" key="3">
    <source>
        <dbReference type="ARBA" id="ARBA00022722"/>
    </source>
</evidence>
<dbReference type="Pfam" id="PF17917">
    <property type="entry name" value="RT_RNaseH"/>
    <property type="match status" value="1"/>
</dbReference>